<dbReference type="RefSeq" id="WP_011522404.1">
    <property type="nucleotide sequence ID" value="NC_008009.1"/>
</dbReference>
<dbReference type="PANTHER" id="PTHR44591">
    <property type="entry name" value="STRESS RESPONSE REGULATOR PROTEIN 1"/>
    <property type="match status" value="1"/>
</dbReference>
<dbReference type="SMART" id="SM00448">
    <property type="entry name" value="REC"/>
    <property type="match status" value="1"/>
</dbReference>
<dbReference type="PROSITE" id="PS50110">
    <property type="entry name" value="RESPONSE_REGULATORY"/>
    <property type="match status" value="1"/>
</dbReference>
<sequence length="130" mass="14780">MTSKRRSILCVDDEERDLQLQRATFEDAGFHVAVARDLAQVNHALKQHDVEAVVLDYRLLNADPIHVAISVRKQFPRMPIVILSGYVEDIPEYFKRAVDACMTKHEDREHWVNTLYAQLGSQYGAGANGD</sequence>
<dbReference type="Pfam" id="PF00072">
    <property type="entry name" value="Response_reg"/>
    <property type="match status" value="1"/>
</dbReference>
<dbReference type="InterPro" id="IPR011006">
    <property type="entry name" value="CheY-like_superfamily"/>
</dbReference>
<dbReference type="Proteomes" id="UP000002432">
    <property type="component" value="Chromosome"/>
</dbReference>
<evidence type="ECO:0000313" key="4">
    <source>
        <dbReference type="EMBL" id="ABF40602.1"/>
    </source>
</evidence>
<name>Q1IR98_KORVE</name>
<evidence type="ECO:0000259" key="3">
    <source>
        <dbReference type="PROSITE" id="PS50110"/>
    </source>
</evidence>
<keyword evidence="1 2" id="KW-0597">Phosphoprotein</keyword>
<dbReference type="CDD" id="cd00156">
    <property type="entry name" value="REC"/>
    <property type="match status" value="1"/>
</dbReference>
<dbReference type="EMBL" id="CP000360">
    <property type="protein sequence ID" value="ABF40602.1"/>
    <property type="molecule type" value="Genomic_DNA"/>
</dbReference>
<evidence type="ECO:0000256" key="1">
    <source>
        <dbReference type="ARBA" id="ARBA00022553"/>
    </source>
</evidence>
<accession>Q1IR98</accession>
<evidence type="ECO:0000256" key="2">
    <source>
        <dbReference type="PROSITE-ProRule" id="PRU00169"/>
    </source>
</evidence>
<gene>
    <name evidence="4" type="ordered locus">Acid345_1600</name>
</gene>
<dbReference type="AlphaFoldDB" id="Q1IR98"/>
<dbReference type="KEGG" id="aba:Acid345_1600"/>
<dbReference type="GO" id="GO:0000160">
    <property type="term" value="P:phosphorelay signal transduction system"/>
    <property type="evidence" value="ECO:0007669"/>
    <property type="project" value="InterPro"/>
</dbReference>
<dbReference type="PANTHER" id="PTHR44591:SF3">
    <property type="entry name" value="RESPONSE REGULATORY DOMAIN-CONTAINING PROTEIN"/>
    <property type="match status" value="1"/>
</dbReference>
<feature type="domain" description="Response regulatory" evidence="3">
    <location>
        <begin position="7"/>
        <end position="119"/>
    </location>
</feature>
<keyword evidence="5" id="KW-1185">Reference proteome</keyword>
<evidence type="ECO:0000313" key="5">
    <source>
        <dbReference type="Proteomes" id="UP000002432"/>
    </source>
</evidence>
<proteinExistence type="predicted"/>
<dbReference type="EnsemblBacteria" id="ABF40602">
    <property type="protein sequence ID" value="ABF40602"/>
    <property type="gene ID" value="Acid345_1600"/>
</dbReference>
<dbReference type="HOGENOM" id="CLU_000445_69_8_0"/>
<reference evidence="4 5" key="1">
    <citation type="journal article" date="2009" name="Appl. Environ. Microbiol.">
        <title>Three genomes from the phylum Acidobacteria provide insight into the lifestyles of these microorganisms in soils.</title>
        <authorList>
            <person name="Ward N.L."/>
            <person name="Challacombe J.F."/>
            <person name="Janssen P.H."/>
            <person name="Henrissat B."/>
            <person name="Coutinho P.M."/>
            <person name="Wu M."/>
            <person name="Xie G."/>
            <person name="Haft D.H."/>
            <person name="Sait M."/>
            <person name="Badger J."/>
            <person name="Barabote R.D."/>
            <person name="Bradley B."/>
            <person name="Brettin T.S."/>
            <person name="Brinkac L.M."/>
            <person name="Bruce D."/>
            <person name="Creasy T."/>
            <person name="Daugherty S.C."/>
            <person name="Davidsen T.M."/>
            <person name="DeBoy R.T."/>
            <person name="Detter J.C."/>
            <person name="Dodson R.J."/>
            <person name="Durkin A.S."/>
            <person name="Ganapathy A."/>
            <person name="Gwinn-Giglio M."/>
            <person name="Han C.S."/>
            <person name="Khouri H."/>
            <person name="Kiss H."/>
            <person name="Kothari S.P."/>
            <person name="Madupu R."/>
            <person name="Nelson K.E."/>
            <person name="Nelson W.C."/>
            <person name="Paulsen I."/>
            <person name="Penn K."/>
            <person name="Ren Q."/>
            <person name="Rosovitz M.J."/>
            <person name="Selengut J.D."/>
            <person name="Shrivastava S."/>
            <person name="Sullivan S.A."/>
            <person name="Tapia R."/>
            <person name="Thompson L.S."/>
            <person name="Watkins K.L."/>
            <person name="Yang Q."/>
            <person name="Yu C."/>
            <person name="Zafar N."/>
            <person name="Zhou L."/>
            <person name="Kuske C.R."/>
        </authorList>
    </citation>
    <scope>NUCLEOTIDE SEQUENCE [LARGE SCALE GENOMIC DNA]</scope>
    <source>
        <strain evidence="4 5">Ellin345</strain>
    </source>
</reference>
<organism evidence="4 5">
    <name type="scientific">Koribacter versatilis (strain Ellin345)</name>
    <dbReference type="NCBI Taxonomy" id="204669"/>
    <lineage>
        <taxon>Bacteria</taxon>
        <taxon>Pseudomonadati</taxon>
        <taxon>Acidobacteriota</taxon>
        <taxon>Terriglobia</taxon>
        <taxon>Terriglobales</taxon>
        <taxon>Candidatus Korobacteraceae</taxon>
        <taxon>Candidatus Korobacter</taxon>
    </lineage>
</organism>
<dbReference type="OrthoDB" id="8019678at2"/>
<dbReference type="InterPro" id="IPR050595">
    <property type="entry name" value="Bact_response_regulator"/>
</dbReference>
<dbReference type="STRING" id="204669.Acid345_1600"/>
<dbReference type="eggNOG" id="COG0784">
    <property type="taxonomic scope" value="Bacteria"/>
</dbReference>
<feature type="modified residue" description="4-aspartylphosphate" evidence="2">
    <location>
        <position position="56"/>
    </location>
</feature>
<protein>
    <submittedName>
        <fullName evidence="4">Response regulator receiver protein</fullName>
    </submittedName>
</protein>
<dbReference type="InterPro" id="IPR001789">
    <property type="entry name" value="Sig_transdc_resp-reg_receiver"/>
</dbReference>
<dbReference type="Gene3D" id="3.40.50.2300">
    <property type="match status" value="1"/>
</dbReference>
<dbReference type="SUPFAM" id="SSF52172">
    <property type="entry name" value="CheY-like"/>
    <property type="match status" value="1"/>
</dbReference>